<dbReference type="EMBL" id="JAHHIF010000080">
    <property type="protein sequence ID" value="MBW4549046.1"/>
    <property type="molecule type" value="Genomic_DNA"/>
</dbReference>
<dbReference type="Proteomes" id="UP000753908">
    <property type="component" value="Unassembled WGS sequence"/>
</dbReference>
<accession>A0A951UEQ8</accession>
<dbReference type="AlphaFoldDB" id="A0A951UEQ8"/>
<name>A0A951UEQ8_9CYAN</name>
<protein>
    <recommendedName>
        <fullName evidence="3">Transposase</fullName>
    </recommendedName>
</protein>
<sequence>MVKDEPNHTDYPQLVGKCRIAFKFLRHPRSFLNWQTSVLCLSLPEVQQGKLCRALLAQQKVLFEQWYRVWDGTLSWNEDITIVATIQQQVYTLLSKGAGHEIRAQQKTPLAKMVRTCQELHKVEVTLWTSGITKCIKLTNTAAARTMCPIVLFG</sequence>
<gene>
    <name evidence="1" type="ORF">KME25_32275</name>
</gene>
<evidence type="ECO:0000313" key="1">
    <source>
        <dbReference type="EMBL" id="MBW4549046.1"/>
    </source>
</evidence>
<comment type="caution">
    <text evidence="1">The sequence shown here is derived from an EMBL/GenBank/DDBJ whole genome shotgun (WGS) entry which is preliminary data.</text>
</comment>
<evidence type="ECO:0000313" key="2">
    <source>
        <dbReference type="Proteomes" id="UP000753908"/>
    </source>
</evidence>
<evidence type="ECO:0008006" key="3">
    <source>
        <dbReference type="Google" id="ProtNLM"/>
    </source>
</evidence>
<organism evidence="1 2">
    <name type="scientific">Symplocastrum torsivum CPER-KK1</name>
    <dbReference type="NCBI Taxonomy" id="450513"/>
    <lineage>
        <taxon>Bacteria</taxon>
        <taxon>Bacillati</taxon>
        <taxon>Cyanobacteriota</taxon>
        <taxon>Cyanophyceae</taxon>
        <taxon>Oscillatoriophycideae</taxon>
        <taxon>Oscillatoriales</taxon>
        <taxon>Microcoleaceae</taxon>
        <taxon>Symplocastrum</taxon>
    </lineage>
</organism>
<proteinExistence type="predicted"/>
<reference evidence="1" key="2">
    <citation type="journal article" date="2022" name="Microbiol. Resour. Announc.">
        <title>Metagenome Sequencing to Explore Phylogenomics of Terrestrial Cyanobacteria.</title>
        <authorList>
            <person name="Ward R.D."/>
            <person name="Stajich J.E."/>
            <person name="Johansen J.R."/>
            <person name="Huntemann M."/>
            <person name="Clum A."/>
            <person name="Foster B."/>
            <person name="Foster B."/>
            <person name="Roux S."/>
            <person name="Palaniappan K."/>
            <person name="Varghese N."/>
            <person name="Mukherjee S."/>
            <person name="Reddy T.B.K."/>
            <person name="Daum C."/>
            <person name="Copeland A."/>
            <person name="Chen I.A."/>
            <person name="Ivanova N.N."/>
            <person name="Kyrpides N.C."/>
            <person name="Shapiro N."/>
            <person name="Eloe-Fadrosh E.A."/>
            <person name="Pietrasiak N."/>
        </authorList>
    </citation>
    <scope>NUCLEOTIDE SEQUENCE</scope>
    <source>
        <strain evidence="1">CPER-KK1</strain>
    </source>
</reference>
<reference evidence="1" key="1">
    <citation type="submission" date="2021-05" db="EMBL/GenBank/DDBJ databases">
        <authorList>
            <person name="Pietrasiak N."/>
            <person name="Ward R."/>
            <person name="Stajich J.E."/>
            <person name="Kurbessoian T."/>
        </authorList>
    </citation>
    <scope>NUCLEOTIDE SEQUENCE</scope>
    <source>
        <strain evidence="1">CPER-KK1</strain>
    </source>
</reference>